<dbReference type="OrthoDB" id="6396603at2"/>
<dbReference type="InParanoid" id="A0A420WJC3"/>
<feature type="transmembrane region" description="Helical" evidence="1">
    <location>
        <begin position="348"/>
        <end position="373"/>
    </location>
</feature>
<name>A0A420WJC3_9PROT</name>
<dbReference type="AlphaFoldDB" id="A0A420WJC3"/>
<dbReference type="RefSeq" id="WP_121098826.1">
    <property type="nucleotide sequence ID" value="NZ_RBII01000001.1"/>
</dbReference>
<dbReference type="Proteomes" id="UP000282211">
    <property type="component" value="Unassembled WGS sequence"/>
</dbReference>
<evidence type="ECO:0000256" key="1">
    <source>
        <dbReference type="SAM" id="Phobius"/>
    </source>
</evidence>
<keyword evidence="1" id="KW-0472">Membrane</keyword>
<reference evidence="2 3" key="1">
    <citation type="submission" date="2018-10" db="EMBL/GenBank/DDBJ databases">
        <title>Genomic Encyclopedia of Type Strains, Phase IV (KMG-IV): sequencing the most valuable type-strain genomes for metagenomic binning, comparative biology and taxonomic classification.</title>
        <authorList>
            <person name="Goeker M."/>
        </authorList>
    </citation>
    <scope>NUCLEOTIDE SEQUENCE [LARGE SCALE GENOMIC DNA]</scope>
    <source>
        <strain evidence="2 3">DSM 22008</strain>
    </source>
</reference>
<keyword evidence="1" id="KW-0812">Transmembrane</keyword>
<keyword evidence="1" id="KW-1133">Transmembrane helix</keyword>
<accession>A0A420WJC3</accession>
<keyword evidence="3" id="KW-1185">Reference proteome</keyword>
<proteinExistence type="predicted"/>
<dbReference type="EMBL" id="RBII01000001">
    <property type="protein sequence ID" value="RKQ71015.1"/>
    <property type="molecule type" value="Genomic_DNA"/>
</dbReference>
<sequence length="439" mass="50655">MKESEIFTLWADDSQPEAIDPKQRKSFKAHLILNAILNDRIVMSDSQVITCRNFRHLVRDDACVSELIKSGVFSVAMRTKEKGNGPISDLMSLDTEFHKTGKIRPDNTMGDRRVEDLEFLEKHAPKKIWSISEIGNNYANNAKRIIYEHFCSMLDDRDRLTAREIIRERESVRNLDRFFLQEEFLSLLQPRLQSKYDMRILKKGLHDSYIAPYISNLPSILNLNPIYLPNHKKSFQIFRGSSYEMVDMEDPIIIEPELDHSHFVEGLCRLDIDDIFSLKSSKFIKNYVALSGKGINSAHDHESLQHAFFEANIAIERKIIERFQGLKTSTTVPNIQHVKRQYARDKKAIGVALDILGLALFMPFAGTITSALFDVYEKRKFGTADEQNMKVIGSHRSELNKIERYLKQSNQSSALNTELIIHDTNSFKQETISHVIDKF</sequence>
<evidence type="ECO:0000313" key="2">
    <source>
        <dbReference type="EMBL" id="RKQ71015.1"/>
    </source>
</evidence>
<comment type="caution">
    <text evidence="2">The sequence shown here is derived from an EMBL/GenBank/DDBJ whole genome shotgun (WGS) entry which is preliminary data.</text>
</comment>
<gene>
    <name evidence="2" type="ORF">DES40_0323</name>
</gene>
<protein>
    <submittedName>
        <fullName evidence="2">Uncharacterized protein</fullName>
    </submittedName>
</protein>
<organism evidence="2 3">
    <name type="scientific">Litorimonas taeanensis</name>
    <dbReference type="NCBI Taxonomy" id="568099"/>
    <lineage>
        <taxon>Bacteria</taxon>
        <taxon>Pseudomonadati</taxon>
        <taxon>Pseudomonadota</taxon>
        <taxon>Alphaproteobacteria</taxon>
        <taxon>Maricaulales</taxon>
        <taxon>Robiginitomaculaceae</taxon>
    </lineage>
</organism>
<evidence type="ECO:0000313" key="3">
    <source>
        <dbReference type="Proteomes" id="UP000282211"/>
    </source>
</evidence>